<dbReference type="Pfam" id="PF07690">
    <property type="entry name" value="MFS_1"/>
    <property type="match status" value="1"/>
</dbReference>
<sequence>MAVEYQAAASLIVSLSNFYMGYSIAWPSYALPVLESNTTGPVHIGRALTRHEGNLLGSMNMASALIAVLIGGYISEAIGRKRSEILSALCYVTAEALIVTASSPAQLLVSRLIMGLGAGLHMVVVYVFINEFCEPSIIGNMSSLTIFAYTIGEVTSYLCGWMLSYEVINYVILIYSVVLVILLCFLKESPVYLIRKMKDKVMLFFYFYYWVKWKLRGKGSMGFLKFYRNRTTEDVIEEFAYMKRNREIHNNSTQDLSIPEKKSQSRETNVFRILRTSKAARTALITITAHILLTIFMGTIPVQVYAGEFFTKAAPNLSSNLCSIILGLVMCAGSAVASVITDLVDRRILMGTSCAICTICLFLLGTLLQLSWAPDWVVAAIILVYCSVNQVGAANIPFVQIAESFVPEMKSFASTIAMTALCIGNFSVLTLFRPVAEVLGLSGTFFVIGIVGAITTVTSYLIMKETRRVSFEHVHDMYEQGFLHRGNKPTI</sequence>
<feature type="transmembrane region" description="Helical" evidence="5">
    <location>
        <begin position="54"/>
        <end position="73"/>
    </location>
</feature>
<dbReference type="PROSITE" id="PS00216">
    <property type="entry name" value="SUGAR_TRANSPORT_1"/>
    <property type="match status" value="1"/>
</dbReference>
<evidence type="ECO:0000259" key="6">
    <source>
        <dbReference type="PROSITE" id="PS50850"/>
    </source>
</evidence>
<dbReference type="PANTHER" id="PTHR48021:SF33">
    <property type="entry name" value="AT22075P-RELATED"/>
    <property type="match status" value="1"/>
</dbReference>
<feature type="transmembrane region" description="Helical" evidence="5">
    <location>
        <begin position="141"/>
        <end position="163"/>
    </location>
</feature>
<keyword evidence="3 5" id="KW-1133">Transmembrane helix</keyword>
<feature type="transmembrane region" description="Helical" evidence="5">
    <location>
        <begin position="411"/>
        <end position="432"/>
    </location>
</feature>
<feature type="transmembrane region" description="Helical" evidence="5">
    <location>
        <begin position="438"/>
        <end position="462"/>
    </location>
</feature>
<proteinExistence type="predicted"/>
<accession>A0ABM3MA24</accession>
<comment type="subcellular location">
    <subcellularLocation>
        <location evidence="1">Membrane</location>
        <topology evidence="1">Multi-pass membrane protein</topology>
    </subcellularLocation>
</comment>
<dbReference type="Gene3D" id="1.20.1250.20">
    <property type="entry name" value="MFS general substrate transporter like domains"/>
    <property type="match status" value="1"/>
</dbReference>
<evidence type="ECO:0000313" key="7">
    <source>
        <dbReference type="Proteomes" id="UP001652740"/>
    </source>
</evidence>
<evidence type="ECO:0000256" key="4">
    <source>
        <dbReference type="ARBA" id="ARBA00023136"/>
    </source>
</evidence>
<evidence type="ECO:0000256" key="1">
    <source>
        <dbReference type="ARBA" id="ARBA00004141"/>
    </source>
</evidence>
<feature type="transmembrane region" description="Helical" evidence="5">
    <location>
        <begin position="317"/>
        <end position="341"/>
    </location>
</feature>
<dbReference type="InterPro" id="IPR005829">
    <property type="entry name" value="Sugar_transporter_CS"/>
</dbReference>
<keyword evidence="2 5" id="KW-0812">Transmembrane</keyword>
<dbReference type="GeneID" id="113511258"/>
<name>A0ABM3MA24_GALME</name>
<evidence type="ECO:0000256" key="3">
    <source>
        <dbReference type="ARBA" id="ARBA00022989"/>
    </source>
</evidence>
<keyword evidence="7" id="KW-1185">Reference proteome</keyword>
<feature type="transmembrane region" description="Helical" evidence="5">
    <location>
        <begin position="108"/>
        <end position="129"/>
    </location>
</feature>
<dbReference type="Proteomes" id="UP001652740">
    <property type="component" value="Unplaced"/>
</dbReference>
<dbReference type="InterPro" id="IPR020846">
    <property type="entry name" value="MFS_dom"/>
</dbReference>
<dbReference type="InterPro" id="IPR011701">
    <property type="entry name" value="MFS"/>
</dbReference>
<gene>
    <name evidence="8" type="primary">LOC113511258</name>
</gene>
<feature type="transmembrane region" description="Helical" evidence="5">
    <location>
        <begin position="376"/>
        <end position="399"/>
    </location>
</feature>
<reference evidence="8" key="1">
    <citation type="submission" date="2025-08" db="UniProtKB">
        <authorList>
            <consortium name="RefSeq"/>
        </authorList>
    </citation>
    <scope>IDENTIFICATION</scope>
    <source>
        <tissue evidence="8">Whole larvae</tissue>
    </source>
</reference>
<protein>
    <submittedName>
        <fullName evidence="8">Solute carrier family 2, facilitated glucose transporter member 8-like</fullName>
    </submittedName>
</protein>
<feature type="transmembrane region" description="Helical" evidence="5">
    <location>
        <begin position="169"/>
        <end position="186"/>
    </location>
</feature>
<evidence type="ECO:0000256" key="2">
    <source>
        <dbReference type="ARBA" id="ARBA00022692"/>
    </source>
</evidence>
<feature type="transmembrane region" description="Helical" evidence="5">
    <location>
        <begin position="85"/>
        <end position="102"/>
    </location>
</feature>
<evidence type="ECO:0000313" key="8">
    <source>
        <dbReference type="RefSeq" id="XP_052748272.1"/>
    </source>
</evidence>
<dbReference type="InterPro" id="IPR036259">
    <property type="entry name" value="MFS_trans_sf"/>
</dbReference>
<keyword evidence="4 5" id="KW-0472">Membrane</keyword>
<organism evidence="7 8">
    <name type="scientific">Galleria mellonella</name>
    <name type="common">Greater wax moth</name>
    <dbReference type="NCBI Taxonomy" id="7137"/>
    <lineage>
        <taxon>Eukaryota</taxon>
        <taxon>Metazoa</taxon>
        <taxon>Ecdysozoa</taxon>
        <taxon>Arthropoda</taxon>
        <taxon>Hexapoda</taxon>
        <taxon>Insecta</taxon>
        <taxon>Pterygota</taxon>
        <taxon>Neoptera</taxon>
        <taxon>Endopterygota</taxon>
        <taxon>Lepidoptera</taxon>
        <taxon>Glossata</taxon>
        <taxon>Ditrysia</taxon>
        <taxon>Pyraloidea</taxon>
        <taxon>Pyralidae</taxon>
        <taxon>Galleriinae</taxon>
        <taxon>Galleria</taxon>
    </lineage>
</organism>
<dbReference type="PROSITE" id="PS50850">
    <property type="entry name" value="MFS"/>
    <property type="match status" value="1"/>
</dbReference>
<dbReference type="RefSeq" id="XP_052748272.1">
    <property type="nucleotide sequence ID" value="XM_052892312.1"/>
</dbReference>
<feature type="transmembrane region" description="Helical" evidence="5">
    <location>
        <begin position="282"/>
        <end position="305"/>
    </location>
</feature>
<dbReference type="SUPFAM" id="SSF103473">
    <property type="entry name" value="MFS general substrate transporter"/>
    <property type="match status" value="1"/>
</dbReference>
<evidence type="ECO:0000256" key="5">
    <source>
        <dbReference type="SAM" id="Phobius"/>
    </source>
</evidence>
<feature type="domain" description="Major facilitator superfamily (MFS) profile" evidence="6">
    <location>
        <begin position="9"/>
        <end position="467"/>
    </location>
</feature>
<dbReference type="PANTHER" id="PTHR48021">
    <property type="match status" value="1"/>
</dbReference>
<feature type="transmembrane region" description="Helical" evidence="5">
    <location>
        <begin position="348"/>
        <end position="370"/>
    </location>
</feature>
<dbReference type="InterPro" id="IPR050549">
    <property type="entry name" value="MFS_Trehalose_Transporter"/>
</dbReference>